<feature type="domain" description="Glycosyl hydrolase family 13 catalytic" evidence="1">
    <location>
        <begin position="16"/>
        <end position="340"/>
    </location>
</feature>
<dbReference type="EMBL" id="JQCQ01000004">
    <property type="protein sequence ID" value="KRO25975.1"/>
    <property type="molecule type" value="Genomic_DNA"/>
</dbReference>
<gene>
    <name evidence="2" type="ORF">IV88_GL001243</name>
</gene>
<dbReference type="SUPFAM" id="SSF51445">
    <property type="entry name" value="(Trans)glycosidases"/>
    <property type="match status" value="1"/>
</dbReference>
<sequence length="428" mass="49332">MARSTNTDLRKQLIYSVFVRDFSASGDFRGLENDLKRIKDLGTDTIWLMPVYPIGKVDRKGSLGSPYAIKDYLDIDINYGTKQSFHELVDKIHENNMKVMIDIVFNHTSRDSVLLSEHPDWFLRDNEGTLKNKNEEWTDVAELDYGNLELWDYQIKVLKHYAEFVDGFRCDVAPQVPIDFWMKARSEVTKVNPKMMWLAESTDGEYVRSLRDRGFWSSSDGELYNAFDMTYDYEIDHLWRSYVKGEIDDSTYVAKLNEQTVIYPDNAIKMRGIENHDQSRAHDIIPNNNDLVNWTAFYGFQRGSMLIYNGQEIGAKHTPSLFEREPIEWADIQIDLSDLIKKSHELMQDDIQVDGAYKVVSQGHGIVSVDYQLDDRKRIGVFTLRSNHGIAKVDVTDGIYKNLLDGKEINISNGIIDVKGLPIIIDIG</sequence>
<proteinExistence type="predicted"/>
<protein>
    <submittedName>
        <fullName evidence="2">Amy2 protein</fullName>
    </submittedName>
</protein>
<dbReference type="RefSeq" id="WP_057798102.1">
    <property type="nucleotide sequence ID" value="NZ_BJZZ01000004.1"/>
</dbReference>
<dbReference type="GO" id="GO:0005975">
    <property type="term" value="P:carbohydrate metabolic process"/>
    <property type="evidence" value="ECO:0007669"/>
    <property type="project" value="InterPro"/>
</dbReference>
<dbReference type="Gene3D" id="2.60.40.1180">
    <property type="entry name" value="Golgi alpha-mannosidase II"/>
    <property type="match status" value="1"/>
</dbReference>
<dbReference type="CDD" id="cd11313">
    <property type="entry name" value="AmyAc_arch_bac_AmyA"/>
    <property type="match status" value="1"/>
</dbReference>
<dbReference type="PATRIC" id="fig|480391.4.peg.1260"/>
<accession>A0A0R2NJP4</accession>
<name>A0A0R2NJP4_9LACO</name>
<dbReference type="PANTHER" id="PTHR47786">
    <property type="entry name" value="ALPHA-1,4-GLUCAN:MALTOSE-1-PHOSPHATE MALTOSYLTRANSFERASE"/>
    <property type="match status" value="1"/>
</dbReference>
<dbReference type="AlphaFoldDB" id="A0A0R2NJP4"/>
<dbReference type="Pfam" id="PF00128">
    <property type="entry name" value="Alpha-amylase"/>
    <property type="match status" value="1"/>
</dbReference>
<dbReference type="Pfam" id="PF18612">
    <property type="entry name" value="Bac_A_amyl_C"/>
    <property type="match status" value="1"/>
</dbReference>
<dbReference type="SMART" id="SM00642">
    <property type="entry name" value="Aamy"/>
    <property type="match status" value="1"/>
</dbReference>
<dbReference type="InterPro" id="IPR041331">
    <property type="entry name" value="Bac_A_amyl_C"/>
</dbReference>
<evidence type="ECO:0000259" key="1">
    <source>
        <dbReference type="SMART" id="SM00642"/>
    </source>
</evidence>
<dbReference type="PANTHER" id="PTHR47786:SF2">
    <property type="entry name" value="GLYCOSYL HYDROLASE FAMILY 13 CATALYTIC DOMAIN-CONTAINING PROTEIN"/>
    <property type="match status" value="1"/>
</dbReference>
<dbReference type="Proteomes" id="UP000051249">
    <property type="component" value="Unassembled WGS sequence"/>
</dbReference>
<reference evidence="2 3" key="1">
    <citation type="journal article" date="2015" name="Genome Announc.">
        <title>Expanding the biotechnology potential of lactobacilli through comparative genomics of 213 strains and associated genera.</title>
        <authorList>
            <person name="Sun Z."/>
            <person name="Harris H.M."/>
            <person name="McCann A."/>
            <person name="Guo C."/>
            <person name="Argimon S."/>
            <person name="Zhang W."/>
            <person name="Yang X."/>
            <person name="Jeffery I.B."/>
            <person name="Cooney J.C."/>
            <person name="Kagawa T.F."/>
            <person name="Liu W."/>
            <person name="Song Y."/>
            <person name="Salvetti E."/>
            <person name="Wrobel A."/>
            <person name="Rasinkangas P."/>
            <person name="Parkhill J."/>
            <person name="Rea M.C."/>
            <person name="O'Sullivan O."/>
            <person name="Ritari J."/>
            <person name="Douillard F.P."/>
            <person name="Paul Ross R."/>
            <person name="Yang R."/>
            <person name="Briner A.E."/>
            <person name="Felis G.E."/>
            <person name="de Vos W.M."/>
            <person name="Barrangou R."/>
            <person name="Klaenhammer T.R."/>
            <person name="Caufield P.W."/>
            <person name="Cui Y."/>
            <person name="Zhang H."/>
            <person name="O'Toole P.W."/>
        </authorList>
    </citation>
    <scope>NUCLEOTIDE SEQUENCE [LARGE SCALE GENOMIC DNA]</scope>
    <source>
        <strain evidence="2 3">DSM 23026</strain>
    </source>
</reference>
<dbReference type="InterPro" id="IPR013780">
    <property type="entry name" value="Glyco_hydro_b"/>
</dbReference>
<dbReference type="InterPro" id="IPR017853">
    <property type="entry name" value="GH"/>
</dbReference>
<organism evidence="2 3">
    <name type="scientific">Pediococcus argentinicus</name>
    <dbReference type="NCBI Taxonomy" id="480391"/>
    <lineage>
        <taxon>Bacteria</taxon>
        <taxon>Bacillati</taxon>
        <taxon>Bacillota</taxon>
        <taxon>Bacilli</taxon>
        <taxon>Lactobacillales</taxon>
        <taxon>Lactobacillaceae</taxon>
        <taxon>Pediococcus</taxon>
    </lineage>
</organism>
<dbReference type="OrthoDB" id="9761875at2"/>
<comment type="caution">
    <text evidence="2">The sequence shown here is derived from an EMBL/GenBank/DDBJ whole genome shotgun (WGS) entry which is preliminary data.</text>
</comment>
<dbReference type="InterPro" id="IPR006047">
    <property type="entry name" value="GH13_cat_dom"/>
</dbReference>
<evidence type="ECO:0000313" key="3">
    <source>
        <dbReference type="Proteomes" id="UP000051249"/>
    </source>
</evidence>
<dbReference type="Gene3D" id="3.20.20.80">
    <property type="entry name" value="Glycosidases"/>
    <property type="match status" value="1"/>
</dbReference>
<keyword evidence="3" id="KW-1185">Reference proteome</keyword>
<evidence type="ECO:0000313" key="2">
    <source>
        <dbReference type="EMBL" id="KRO25975.1"/>
    </source>
</evidence>